<protein>
    <submittedName>
        <fullName evidence="1">Uncharacterized protein</fullName>
    </submittedName>
</protein>
<dbReference type="EMBL" id="LCJB01000003">
    <property type="protein sequence ID" value="KKT72016.1"/>
    <property type="molecule type" value="Genomic_DNA"/>
</dbReference>
<organism evidence="1 2">
    <name type="scientific">Candidatus Uhrbacteria bacterium GW2011_GWF2_44_350</name>
    <dbReference type="NCBI Taxonomy" id="1619000"/>
    <lineage>
        <taxon>Bacteria</taxon>
        <taxon>Candidatus Uhriibacteriota</taxon>
    </lineage>
</organism>
<accession>A0A0G1JKB4</accession>
<name>A0A0G1JKB4_9BACT</name>
<proteinExistence type="predicted"/>
<sequence>MCDQSPVIDPTEALFRGLCPDAPNHELSREHMLDLVASTWHSVTPDDEQRWSLLKMLPDVEQVRIKIFRFRRQGACPLQGLFDEFHRGKPGYFVDASREMMIDRVAEALPAELTPWQTALFTELDTEDRAAIEGGVDFNRWIDEAVKARKVAEAETR</sequence>
<reference evidence="1 2" key="1">
    <citation type="journal article" date="2015" name="Nature">
        <title>rRNA introns, odd ribosomes, and small enigmatic genomes across a large radiation of phyla.</title>
        <authorList>
            <person name="Brown C.T."/>
            <person name="Hug L.A."/>
            <person name="Thomas B.C."/>
            <person name="Sharon I."/>
            <person name="Castelle C.J."/>
            <person name="Singh A."/>
            <person name="Wilkins M.J."/>
            <person name="Williams K.H."/>
            <person name="Banfield J.F."/>
        </authorList>
    </citation>
    <scope>NUCLEOTIDE SEQUENCE [LARGE SCALE GENOMIC DNA]</scope>
</reference>
<comment type="caution">
    <text evidence="1">The sequence shown here is derived from an EMBL/GenBank/DDBJ whole genome shotgun (WGS) entry which is preliminary data.</text>
</comment>
<evidence type="ECO:0000313" key="2">
    <source>
        <dbReference type="Proteomes" id="UP000034154"/>
    </source>
</evidence>
<gene>
    <name evidence="1" type="ORF">UW63_C0003G0033</name>
</gene>
<dbReference type="Proteomes" id="UP000034154">
    <property type="component" value="Unassembled WGS sequence"/>
</dbReference>
<dbReference type="AlphaFoldDB" id="A0A0G1JKB4"/>
<evidence type="ECO:0000313" key="1">
    <source>
        <dbReference type="EMBL" id="KKT72016.1"/>
    </source>
</evidence>